<feature type="compositionally biased region" description="Polar residues" evidence="1">
    <location>
        <begin position="55"/>
        <end position="66"/>
    </location>
</feature>
<proteinExistence type="predicted"/>
<keyword evidence="2" id="KW-0732">Signal</keyword>
<feature type="signal peptide" evidence="2">
    <location>
        <begin position="1"/>
        <end position="28"/>
    </location>
</feature>
<feature type="compositionally biased region" description="Low complexity" evidence="1">
    <location>
        <begin position="33"/>
        <end position="44"/>
    </location>
</feature>
<dbReference type="Proteomes" id="UP001519460">
    <property type="component" value="Unassembled WGS sequence"/>
</dbReference>
<feature type="region of interest" description="Disordered" evidence="1">
    <location>
        <begin position="33"/>
        <end position="67"/>
    </location>
</feature>
<sequence length="374" mass="41408">MEAAKICLLLASPFLLLSLPSTNRHVHAVEIINGDSNDQNDQNDTVVDLPDTDQADPTGNQPNRPSQEMAAVIARNQALDDLFRTAATLEMTMVFVCLGMQNLAEQCASVPDFGTFFADLDMPGLNILRTRRKRFSSWFGTSPNTHTSFTGGSSFNHFNNGFNNFGNSFNNFNSHPSFGGSSFNNFHPGGFSTGFNNAVLCPTASDQSLVYDLGPDSTLYPAEDIGVEIFNGLGTPVVECLMREMVQPTDPPTIIVEPFRLTANATCPFSQLRLWSYQSQAVGGICWVLQNFQENILYRVCSERFCLNCKEKGFGTGLSNFNQKLCITDYMTVSLWAYCPSLPPGLRIIRDRIIIPVRCSCLSVRCDPIPDWKK</sequence>
<gene>
    <name evidence="3" type="ORF">BaRGS_00017582</name>
</gene>
<evidence type="ECO:0000313" key="4">
    <source>
        <dbReference type="Proteomes" id="UP001519460"/>
    </source>
</evidence>
<dbReference type="AlphaFoldDB" id="A0ABD0KVG1"/>
<accession>A0ABD0KVG1</accession>
<evidence type="ECO:0000256" key="2">
    <source>
        <dbReference type="SAM" id="SignalP"/>
    </source>
</evidence>
<reference evidence="3 4" key="1">
    <citation type="journal article" date="2023" name="Sci. Data">
        <title>Genome assembly of the Korean intertidal mud-creeper Batillaria attramentaria.</title>
        <authorList>
            <person name="Patra A.K."/>
            <person name="Ho P.T."/>
            <person name="Jun S."/>
            <person name="Lee S.J."/>
            <person name="Kim Y."/>
            <person name="Won Y.J."/>
        </authorList>
    </citation>
    <scope>NUCLEOTIDE SEQUENCE [LARGE SCALE GENOMIC DNA]</scope>
    <source>
        <strain evidence="3">Wonlab-2016</strain>
    </source>
</reference>
<protein>
    <submittedName>
        <fullName evidence="3">Uncharacterized protein</fullName>
    </submittedName>
</protein>
<dbReference type="EMBL" id="JACVVK020000118">
    <property type="protein sequence ID" value="KAK7491145.1"/>
    <property type="molecule type" value="Genomic_DNA"/>
</dbReference>
<keyword evidence="4" id="KW-1185">Reference proteome</keyword>
<evidence type="ECO:0000256" key="1">
    <source>
        <dbReference type="SAM" id="MobiDB-lite"/>
    </source>
</evidence>
<evidence type="ECO:0000313" key="3">
    <source>
        <dbReference type="EMBL" id="KAK7491145.1"/>
    </source>
</evidence>
<feature type="chain" id="PRO_5044868900" evidence="2">
    <location>
        <begin position="29"/>
        <end position="374"/>
    </location>
</feature>
<comment type="caution">
    <text evidence="3">The sequence shown here is derived from an EMBL/GenBank/DDBJ whole genome shotgun (WGS) entry which is preliminary data.</text>
</comment>
<organism evidence="3 4">
    <name type="scientific">Batillaria attramentaria</name>
    <dbReference type="NCBI Taxonomy" id="370345"/>
    <lineage>
        <taxon>Eukaryota</taxon>
        <taxon>Metazoa</taxon>
        <taxon>Spiralia</taxon>
        <taxon>Lophotrochozoa</taxon>
        <taxon>Mollusca</taxon>
        <taxon>Gastropoda</taxon>
        <taxon>Caenogastropoda</taxon>
        <taxon>Sorbeoconcha</taxon>
        <taxon>Cerithioidea</taxon>
        <taxon>Batillariidae</taxon>
        <taxon>Batillaria</taxon>
    </lineage>
</organism>
<name>A0ABD0KVG1_9CAEN</name>